<feature type="domain" description="Maltose/galactoside acetyltransferase" evidence="5">
    <location>
        <begin position="25"/>
        <end position="79"/>
    </location>
</feature>
<name>A0A8J3EWA8_9BIFI</name>
<dbReference type="InterPro" id="IPR018357">
    <property type="entry name" value="Hexapep_transf_CS"/>
</dbReference>
<dbReference type="Proteomes" id="UP000619536">
    <property type="component" value="Unassembled WGS sequence"/>
</dbReference>
<reference evidence="6" key="1">
    <citation type="journal article" date="2014" name="Int. J. Syst. Evol. Microbiol.">
        <title>Complete genome sequence of Corynebacterium casei LMG S-19264T (=DSM 44701T), isolated from a smear-ripened cheese.</title>
        <authorList>
            <consortium name="US DOE Joint Genome Institute (JGI-PGF)"/>
            <person name="Walter F."/>
            <person name="Albersmeier A."/>
            <person name="Kalinowski J."/>
            <person name="Ruckert C."/>
        </authorList>
    </citation>
    <scope>NUCLEOTIDE SEQUENCE</scope>
    <source>
        <strain evidence="6">CCM 8606</strain>
    </source>
</reference>
<evidence type="ECO:0000313" key="7">
    <source>
        <dbReference type="Proteomes" id="UP000619536"/>
    </source>
</evidence>
<accession>A0A8J3EWA8</accession>
<dbReference type="EMBL" id="BMDH01000001">
    <property type="protein sequence ID" value="GGI13880.1"/>
    <property type="molecule type" value="Genomic_DNA"/>
</dbReference>
<dbReference type="RefSeq" id="WP_229714717.1">
    <property type="nucleotide sequence ID" value="NZ_BMDH01000001.1"/>
</dbReference>
<evidence type="ECO:0000256" key="1">
    <source>
        <dbReference type="ARBA" id="ARBA00007274"/>
    </source>
</evidence>
<evidence type="ECO:0000256" key="3">
    <source>
        <dbReference type="ARBA" id="ARBA00022737"/>
    </source>
</evidence>
<evidence type="ECO:0000313" key="6">
    <source>
        <dbReference type="EMBL" id="GGI13880.1"/>
    </source>
</evidence>
<dbReference type="GO" id="GO:0016407">
    <property type="term" value="F:acetyltransferase activity"/>
    <property type="evidence" value="ECO:0007669"/>
    <property type="project" value="InterPro"/>
</dbReference>
<dbReference type="AlphaFoldDB" id="A0A8J3EWA8"/>
<reference evidence="6" key="2">
    <citation type="submission" date="2020-09" db="EMBL/GenBank/DDBJ databases">
        <authorList>
            <person name="Sun Q."/>
            <person name="Sedlacek I."/>
        </authorList>
    </citation>
    <scope>NUCLEOTIDE SEQUENCE</scope>
    <source>
        <strain evidence="6">CCM 8606</strain>
    </source>
</reference>
<dbReference type="InterPro" id="IPR001451">
    <property type="entry name" value="Hexapep"/>
</dbReference>
<keyword evidence="4" id="KW-0012">Acyltransferase</keyword>
<evidence type="ECO:0000256" key="4">
    <source>
        <dbReference type="ARBA" id="ARBA00023315"/>
    </source>
</evidence>
<comment type="caution">
    <text evidence="6">The sequence shown here is derived from an EMBL/GenBank/DDBJ whole genome shotgun (WGS) entry which is preliminary data.</text>
</comment>
<sequence length="227" mass="24938">MTTNDSVNNAEIKPVELRTPRATEREEMLAGRLYNPADAELTALRERAADLCLTFNQLPHSQAAERTKILDQLFPEHGDAIEILGPLQCDYGVHTTIGNRVFINYNFTVLDCAPVRIGDDVLIGPNVSLLPPMHPLRWQDRNLRQTASGEYYDYEYGLPITIERNCWIGGNVTILGNVTIGEGSVIGAGAVVTKNIPAHSIAVGNPARVLRQIDDTNDAASLQSYAQ</sequence>
<dbReference type="Pfam" id="PF12464">
    <property type="entry name" value="Mac"/>
    <property type="match status" value="1"/>
</dbReference>
<dbReference type="SMART" id="SM01266">
    <property type="entry name" value="Mac"/>
    <property type="match status" value="1"/>
</dbReference>
<comment type="similarity">
    <text evidence="1">Belongs to the transferase hexapeptide repeat family.</text>
</comment>
<keyword evidence="7" id="KW-1185">Reference proteome</keyword>
<dbReference type="GO" id="GO:0008374">
    <property type="term" value="F:O-acyltransferase activity"/>
    <property type="evidence" value="ECO:0007669"/>
    <property type="project" value="TreeGrafter"/>
</dbReference>
<dbReference type="PANTHER" id="PTHR23416">
    <property type="entry name" value="SIALIC ACID SYNTHASE-RELATED"/>
    <property type="match status" value="1"/>
</dbReference>
<dbReference type="PROSITE" id="PS00101">
    <property type="entry name" value="HEXAPEP_TRANSFERASES"/>
    <property type="match status" value="1"/>
</dbReference>
<proteinExistence type="inferred from homology"/>
<dbReference type="PANTHER" id="PTHR23416:SF23">
    <property type="entry name" value="ACETYLTRANSFERASE C18B11.09C-RELATED"/>
    <property type="match status" value="1"/>
</dbReference>
<dbReference type="CDD" id="cd03357">
    <property type="entry name" value="LbH_MAT_GAT"/>
    <property type="match status" value="1"/>
</dbReference>
<evidence type="ECO:0000259" key="5">
    <source>
        <dbReference type="SMART" id="SM01266"/>
    </source>
</evidence>
<protein>
    <submittedName>
        <fullName evidence="6">Acetyltransferase</fullName>
    </submittedName>
</protein>
<dbReference type="InterPro" id="IPR011004">
    <property type="entry name" value="Trimer_LpxA-like_sf"/>
</dbReference>
<dbReference type="InterPro" id="IPR051159">
    <property type="entry name" value="Hexapeptide_acetyltransf"/>
</dbReference>
<dbReference type="Gene3D" id="2.160.10.10">
    <property type="entry name" value="Hexapeptide repeat proteins"/>
    <property type="match status" value="1"/>
</dbReference>
<keyword evidence="3" id="KW-0677">Repeat</keyword>
<keyword evidence="2" id="KW-0808">Transferase</keyword>
<dbReference type="Pfam" id="PF14602">
    <property type="entry name" value="Hexapep_2"/>
    <property type="match status" value="1"/>
</dbReference>
<gene>
    <name evidence="6" type="ORF">GCM10007377_08170</name>
</gene>
<dbReference type="InterPro" id="IPR024688">
    <property type="entry name" value="Mac_dom"/>
</dbReference>
<dbReference type="Pfam" id="PF00132">
    <property type="entry name" value="Hexapep"/>
    <property type="match status" value="1"/>
</dbReference>
<dbReference type="FunFam" id="2.160.10.10:FF:000025">
    <property type="entry name" value="Hexapeptide-repeat containing-acetyltransferase"/>
    <property type="match status" value="1"/>
</dbReference>
<dbReference type="SUPFAM" id="SSF51161">
    <property type="entry name" value="Trimeric LpxA-like enzymes"/>
    <property type="match status" value="1"/>
</dbReference>
<evidence type="ECO:0000256" key="2">
    <source>
        <dbReference type="ARBA" id="ARBA00022679"/>
    </source>
</evidence>
<organism evidence="6 7">
    <name type="scientific">Galliscardovia ingluviei</name>
    <dbReference type="NCBI Taxonomy" id="1769422"/>
    <lineage>
        <taxon>Bacteria</taxon>
        <taxon>Bacillati</taxon>
        <taxon>Actinomycetota</taxon>
        <taxon>Actinomycetes</taxon>
        <taxon>Bifidobacteriales</taxon>
        <taxon>Bifidobacteriaceae</taxon>
        <taxon>Galliscardovia</taxon>
    </lineage>
</organism>